<comment type="similarity">
    <text evidence="5 16">Belongs to the phosphoglycerate kinase family.</text>
</comment>
<comment type="pathway">
    <text evidence="16">Carbohydrate degradation; glycolysis; pyruvate from D-glyceraldehyde 3-phosphate: step 2/5.</text>
</comment>
<evidence type="ECO:0000256" key="6">
    <source>
        <dbReference type="ARBA" id="ARBA00011245"/>
    </source>
</evidence>
<dbReference type="HAMAP" id="MF_00145">
    <property type="entry name" value="Phosphoglyc_kinase"/>
    <property type="match status" value="1"/>
</dbReference>
<comment type="subcellular location">
    <subcellularLocation>
        <location evidence="3">Plastid</location>
        <location evidence="3">Chloroplast</location>
    </subcellularLocation>
</comment>
<dbReference type="GO" id="GO:0004618">
    <property type="term" value="F:phosphoglycerate kinase activity"/>
    <property type="evidence" value="ECO:0007669"/>
    <property type="project" value="UniProtKB-EC"/>
</dbReference>
<protein>
    <recommendedName>
        <fullName evidence="8 16">Phosphoglycerate kinase</fullName>
        <ecNumber evidence="7 16">2.7.2.3</ecNumber>
    </recommendedName>
</protein>
<feature type="binding site" evidence="14">
    <location>
        <position position="63"/>
    </location>
    <ligand>
        <name>(2R)-3-phosphoglycerate</name>
        <dbReference type="ChEBI" id="CHEBI:58272"/>
    </ligand>
</feature>
<keyword evidence="10" id="KW-0547">Nucleotide-binding</keyword>
<dbReference type="AlphaFoldDB" id="A0A7R9UE60"/>
<dbReference type="PANTHER" id="PTHR11406:SF23">
    <property type="entry name" value="PHOSPHOGLYCERATE KINASE 1, CHLOROPLASTIC-RELATED"/>
    <property type="match status" value="1"/>
</dbReference>
<comment type="subunit">
    <text evidence="6 17">Monomer.</text>
</comment>
<evidence type="ECO:0000256" key="10">
    <source>
        <dbReference type="ARBA" id="ARBA00022741"/>
    </source>
</evidence>
<dbReference type="GO" id="GO:0006094">
    <property type="term" value="P:gluconeogenesis"/>
    <property type="evidence" value="ECO:0007669"/>
    <property type="project" value="TreeGrafter"/>
</dbReference>
<evidence type="ECO:0000256" key="3">
    <source>
        <dbReference type="ARBA" id="ARBA00004229"/>
    </source>
</evidence>
<feature type="binding site" evidence="15">
    <location>
        <position position="320"/>
    </location>
    <ligand>
        <name>ATP</name>
        <dbReference type="ChEBI" id="CHEBI:30616"/>
    </ligand>
</feature>
<evidence type="ECO:0000256" key="11">
    <source>
        <dbReference type="ARBA" id="ARBA00022777"/>
    </source>
</evidence>
<dbReference type="PRINTS" id="PR00477">
    <property type="entry name" value="PHGLYCKINASE"/>
</dbReference>
<keyword evidence="12 15" id="KW-0067">ATP-binding</keyword>
<dbReference type="UniPathway" id="UPA00109">
    <property type="reaction ID" value="UER00185"/>
</dbReference>
<evidence type="ECO:0000256" key="4">
    <source>
        <dbReference type="ARBA" id="ARBA00005215"/>
    </source>
</evidence>
<dbReference type="CDD" id="cd00318">
    <property type="entry name" value="Phosphoglycerate_kinase"/>
    <property type="match status" value="1"/>
</dbReference>
<dbReference type="GO" id="GO:0009507">
    <property type="term" value="C:chloroplast"/>
    <property type="evidence" value="ECO:0007669"/>
    <property type="project" value="UniProtKB-SubCell"/>
</dbReference>
<feature type="binding site" evidence="14">
    <location>
        <begin position="86"/>
        <end position="89"/>
    </location>
    <ligand>
        <name>substrate</name>
    </ligand>
</feature>
<dbReference type="GO" id="GO:0043531">
    <property type="term" value="F:ADP binding"/>
    <property type="evidence" value="ECO:0007669"/>
    <property type="project" value="TreeGrafter"/>
</dbReference>
<comment type="catalytic activity">
    <reaction evidence="1 16">
        <text>(2R)-3-phosphoglycerate + ATP = (2R)-3-phospho-glyceroyl phosphate + ADP</text>
        <dbReference type="Rhea" id="RHEA:14801"/>
        <dbReference type="ChEBI" id="CHEBI:30616"/>
        <dbReference type="ChEBI" id="CHEBI:57604"/>
        <dbReference type="ChEBI" id="CHEBI:58272"/>
        <dbReference type="ChEBI" id="CHEBI:456216"/>
        <dbReference type="EC" id="2.7.2.3"/>
    </reaction>
</comment>
<keyword evidence="9 16" id="KW-0808">Transferase</keyword>
<dbReference type="GO" id="GO:0005829">
    <property type="term" value="C:cytosol"/>
    <property type="evidence" value="ECO:0007669"/>
    <property type="project" value="TreeGrafter"/>
</dbReference>
<dbReference type="FunFam" id="3.40.50.1260:FF:000017">
    <property type="entry name" value="Phosphoglycerate kinase"/>
    <property type="match status" value="1"/>
</dbReference>
<evidence type="ECO:0000256" key="14">
    <source>
        <dbReference type="PIRSR" id="PIRSR000724-1"/>
    </source>
</evidence>
<dbReference type="EMBL" id="HBEA01014228">
    <property type="protein sequence ID" value="CAD8261378.1"/>
    <property type="molecule type" value="Transcribed_RNA"/>
</dbReference>
<proteinExistence type="inferred from homology"/>
<feature type="binding site" evidence="14">
    <location>
        <position position="178"/>
    </location>
    <ligand>
        <name>(2R)-3-phosphoglycerate</name>
        <dbReference type="ChEBI" id="CHEBI:58272"/>
    </ligand>
</feature>
<evidence type="ECO:0000313" key="18">
    <source>
        <dbReference type="EMBL" id="CAD8261378.1"/>
    </source>
</evidence>
<dbReference type="PROSITE" id="PS00111">
    <property type="entry name" value="PGLYCERATE_KINASE"/>
    <property type="match status" value="1"/>
</dbReference>
<dbReference type="FunFam" id="3.40.50.1260:FF:000003">
    <property type="entry name" value="Phosphoglycerate kinase"/>
    <property type="match status" value="1"/>
</dbReference>
<evidence type="ECO:0000256" key="16">
    <source>
        <dbReference type="RuleBase" id="RU000532"/>
    </source>
</evidence>
<evidence type="ECO:0000256" key="13">
    <source>
        <dbReference type="ARBA" id="ARBA00022842"/>
    </source>
</evidence>
<evidence type="ECO:0000256" key="15">
    <source>
        <dbReference type="PIRSR" id="PIRSR000724-2"/>
    </source>
</evidence>
<dbReference type="FunFam" id="3.40.50.1260:FF:000006">
    <property type="entry name" value="Phosphoglycerate kinase"/>
    <property type="match status" value="1"/>
</dbReference>
<dbReference type="Gene3D" id="3.40.50.1260">
    <property type="entry name" value="Phosphoglycerate kinase, N-terminal domain"/>
    <property type="match status" value="2"/>
</dbReference>
<dbReference type="EC" id="2.7.2.3" evidence="7 16"/>
<dbReference type="SUPFAM" id="SSF53748">
    <property type="entry name" value="Phosphoglycerate kinase"/>
    <property type="match status" value="1"/>
</dbReference>
<dbReference type="InterPro" id="IPR015911">
    <property type="entry name" value="Phosphoglycerate_kinase_CS"/>
</dbReference>
<dbReference type="PIRSF" id="PIRSF000724">
    <property type="entry name" value="Pgk"/>
    <property type="match status" value="1"/>
</dbReference>
<sequence length="425" mass="44816">MRIARVVPSWLRVQPRATRGFAIAGKKTLEDLTGIASKTVLVRGDLNVPLDKSDGKTITDDTRIRAIAPTVQHLLQQNAKVVLVSHFGRPKGKVVDSMRMDPVVDRLSEVIGAPVTKLDDCIGPDVESAVSGMQDGDVVLLENVRFHKEEEKNEPEFAKQLAKLADVYVNDAFGTAHRAHASTAGVTEHMSQCVAGKLMEKELKFLIGALASPKRPMVAIVGGAKVSTKLPVLKSLLDKCDRIIIGGGMVFTFYRAQGLSVGKSRLEEDLIPAAAELMEEAKARGVDLIIPRTCLVADAVAEGAAEDEVDSSAIPDTWAGVDVGHASIEEEIKPAVADANTIVWNGPMGVFEIPAFAKGAFAVAHMLAERTNAGATTIIGGGDSVAAVEKAGLAEQMSHISTGGGASLELLEGKVLPGVAALDDA</sequence>
<dbReference type="GO" id="GO:0005524">
    <property type="term" value="F:ATP binding"/>
    <property type="evidence" value="ECO:0007669"/>
    <property type="project" value="UniProtKB-KW"/>
</dbReference>
<accession>A0A7R9UE60</accession>
<evidence type="ECO:0000256" key="12">
    <source>
        <dbReference type="ARBA" id="ARBA00022840"/>
    </source>
</evidence>
<dbReference type="PANTHER" id="PTHR11406">
    <property type="entry name" value="PHOSPHOGLYCERATE KINASE"/>
    <property type="match status" value="1"/>
</dbReference>
<keyword evidence="13" id="KW-0460">Magnesium</keyword>
<comment type="pathway">
    <text evidence="4">Carbohydrate biosynthesis; Calvin cycle.</text>
</comment>
<evidence type="ECO:0000256" key="5">
    <source>
        <dbReference type="ARBA" id="ARBA00008982"/>
    </source>
</evidence>
<feature type="binding site" evidence="15">
    <location>
        <position position="352"/>
    </location>
    <ligand>
        <name>ATP</name>
        <dbReference type="ChEBI" id="CHEBI:30616"/>
    </ligand>
</feature>
<dbReference type="Pfam" id="PF00162">
    <property type="entry name" value="PGK"/>
    <property type="match status" value="1"/>
</dbReference>
<comment type="cofactor">
    <cofactor evidence="2">
        <name>Mg(2+)</name>
        <dbReference type="ChEBI" id="CHEBI:18420"/>
    </cofactor>
</comment>
<evidence type="ECO:0000256" key="7">
    <source>
        <dbReference type="ARBA" id="ARBA00013061"/>
    </source>
</evidence>
<dbReference type="InterPro" id="IPR036043">
    <property type="entry name" value="Phosphoglycerate_kinase_sf"/>
</dbReference>
<feature type="binding site" evidence="14">
    <location>
        <position position="145"/>
    </location>
    <ligand>
        <name>(2R)-3-phosphoglycerate</name>
        <dbReference type="ChEBI" id="CHEBI:58272"/>
    </ligand>
</feature>
<evidence type="ECO:0000256" key="2">
    <source>
        <dbReference type="ARBA" id="ARBA00001946"/>
    </source>
</evidence>
<evidence type="ECO:0000256" key="1">
    <source>
        <dbReference type="ARBA" id="ARBA00000642"/>
    </source>
</evidence>
<dbReference type="InterPro" id="IPR001576">
    <property type="entry name" value="Phosphoglycerate_kinase"/>
</dbReference>
<evidence type="ECO:0000256" key="9">
    <source>
        <dbReference type="ARBA" id="ARBA00022679"/>
    </source>
</evidence>
<name>A0A7R9UE60_9STRA</name>
<gene>
    <name evidence="18" type="ORF">PPYR1160_LOCUS10880</name>
</gene>
<evidence type="ECO:0000256" key="17">
    <source>
        <dbReference type="RuleBase" id="RU000696"/>
    </source>
</evidence>
<evidence type="ECO:0000256" key="8">
    <source>
        <dbReference type="ARBA" id="ARBA00016471"/>
    </source>
</evidence>
<feature type="binding site" evidence="14">
    <location>
        <begin position="45"/>
        <end position="47"/>
    </location>
    <ligand>
        <name>substrate</name>
    </ligand>
</feature>
<organism evidence="18">
    <name type="scientific">Pinguiococcus pyrenoidosus</name>
    <dbReference type="NCBI Taxonomy" id="172671"/>
    <lineage>
        <taxon>Eukaryota</taxon>
        <taxon>Sar</taxon>
        <taxon>Stramenopiles</taxon>
        <taxon>Ochrophyta</taxon>
        <taxon>Pinguiophyceae</taxon>
        <taxon>Pinguiochrysidales</taxon>
        <taxon>Pinguiochrysidaceae</taxon>
        <taxon>Pinguiococcus</taxon>
    </lineage>
</organism>
<dbReference type="InterPro" id="IPR015824">
    <property type="entry name" value="Phosphoglycerate_kinase_N"/>
</dbReference>
<keyword evidence="11 16" id="KW-0418">Kinase</keyword>
<reference evidence="18" key="1">
    <citation type="submission" date="2021-01" db="EMBL/GenBank/DDBJ databases">
        <authorList>
            <person name="Corre E."/>
            <person name="Pelletier E."/>
            <person name="Niang G."/>
            <person name="Scheremetjew M."/>
            <person name="Finn R."/>
            <person name="Kale V."/>
            <person name="Holt S."/>
            <person name="Cochrane G."/>
            <person name="Meng A."/>
            <person name="Brown T."/>
            <person name="Cohen L."/>
        </authorList>
    </citation>
    <scope>NUCLEOTIDE SEQUENCE</scope>
    <source>
        <strain evidence="18">CCMP2078</strain>
    </source>
</reference>
<dbReference type="GO" id="GO:0006096">
    <property type="term" value="P:glycolytic process"/>
    <property type="evidence" value="ECO:0007669"/>
    <property type="project" value="UniProtKB-UniPathway"/>
</dbReference>
<feature type="binding site" evidence="15">
    <location>
        <position position="229"/>
    </location>
    <ligand>
        <name>ATP</name>
        <dbReference type="ChEBI" id="CHEBI:30616"/>
    </ligand>
</feature>
<feature type="binding site" evidence="15">
    <location>
        <begin position="381"/>
        <end position="384"/>
    </location>
    <ligand>
        <name>ATP</name>
        <dbReference type="ChEBI" id="CHEBI:30616"/>
    </ligand>
</feature>